<keyword evidence="2" id="KW-1133">Transmembrane helix</keyword>
<evidence type="ECO:0000313" key="3">
    <source>
        <dbReference type="EMBL" id="MBI4727262.1"/>
    </source>
</evidence>
<feature type="region of interest" description="Disordered" evidence="1">
    <location>
        <begin position="209"/>
        <end position="234"/>
    </location>
</feature>
<dbReference type="AlphaFoldDB" id="A0A933MIM5"/>
<dbReference type="EMBL" id="JACQXR010000113">
    <property type="protein sequence ID" value="MBI4727262.1"/>
    <property type="molecule type" value="Genomic_DNA"/>
</dbReference>
<feature type="transmembrane region" description="Helical" evidence="2">
    <location>
        <begin position="21"/>
        <end position="42"/>
    </location>
</feature>
<dbReference type="Proteomes" id="UP000736328">
    <property type="component" value="Unassembled WGS sequence"/>
</dbReference>
<reference evidence="3" key="1">
    <citation type="submission" date="2020-07" db="EMBL/GenBank/DDBJ databases">
        <title>Huge and variable diversity of episymbiotic CPR bacteria and DPANN archaea in groundwater ecosystems.</title>
        <authorList>
            <person name="He C.Y."/>
            <person name="Keren R."/>
            <person name="Whittaker M."/>
            <person name="Farag I.F."/>
            <person name="Doudna J."/>
            <person name="Cate J.H.D."/>
            <person name="Banfield J.F."/>
        </authorList>
    </citation>
    <scope>NUCLEOTIDE SEQUENCE</scope>
    <source>
        <strain evidence="3">NC_groundwater_1520_Pr4_B-0.1um_53_5</strain>
    </source>
</reference>
<sequence>MEFIKKQDSAGRPVKKYFLTGLVVMLPILLTAYLLWLLFSWSGQIFGQLLVYVPYLQDIPQMVRLVLGFVLLVLVIYAMGFLASHLIGRRLLDIWDDFISRVPLARLVYGTTKQFTDNFFSNRFAFRQVVAVEYPRPGAFALGFLTSEKTWEMDDGSVVHTVYLPNTPNPTGGRIMLVPPRRLLRVQMSVEEALKLIVSGGMVSPQNLTIANSLDKPDDSDKKTAKKTKTKKAR</sequence>
<evidence type="ECO:0000256" key="2">
    <source>
        <dbReference type="SAM" id="Phobius"/>
    </source>
</evidence>
<name>A0A933MIM5_UNCT6</name>
<evidence type="ECO:0000256" key="1">
    <source>
        <dbReference type="SAM" id="MobiDB-lite"/>
    </source>
</evidence>
<keyword evidence="2" id="KW-0472">Membrane</keyword>
<organism evidence="3 4">
    <name type="scientific">candidate division TA06 bacterium</name>
    <dbReference type="NCBI Taxonomy" id="2250710"/>
    <lineage>
        <taxon>Bacteria</taxon>
        <taxon>Bacteria division TA06</taxon>
    </lineage>
</organism>
<feature type="compositionally biased region" description="Basic residues" evidence="1">
    <location>
        <begin position="224"/>
        <end position="234"/>
    </location>
</feature>
<comment type="caution">
    <text evidence="3">The sequence shown here is derived from an EMBL/GenBank/DDBJ whole genome shotgun (WGS) entry which is preliminary data.</text>
</comment>
<keyword evidence="2" id="KW-0812">Transmembrane</keyword>
<evidence type="ECO:0000313" key="4">
    <source>
        <dbReference type="Proteomes" id="UP000736328"/>
    </source>
</evidence>
<dbReference type="PANTHER" id="PTHR31876">
    <property type="entry name" value="COV-LIKE PROTEIN 1"/>
    <property type="match status" value="1"/>
</dbReference>
<dbReference type="PANTHER" id="PTHR31876:SF26">
    <property type="entry name" value="PROTEIN LIKE COV 2"/>
    <property type="match status" value="1"/>
</dbReference>
<protein>
    <submittedName>
        <fullName evidence="3">DUF502 domain-containing protein</fullName>
    </submittedName>
</protein>
<accession>A0A933MIM5</accession>
<dbReference type="InterPro" id="IPR007462">
    <property type="entry name" value="COV1-like"/>
</dbReference>
<feature type="transmembrane region" description="Helical" evidence="2">
    <location>
        <begin position="62"/>
        <end position="83"/>
    </location>
</feature>
<dbReference type="Pfam" id="PF04367">
    <property type="entry name" value="DUF502"/>
    <property type="match status" value="1"/>
</dbReference>
<gene>
    <name evidence="3" type="ORF">HY768_08605</name>
</gene>
<proteinExistence type="predicted"/>